<dbReference type="RefSeq" id="WP_219747777.1">
    <property type="nucleotide sequence ID" value="NZ_JAHXZN010000001.1"/>
</dbReference>
<accession>A0ABS7BLR8</accession>
<keyword evidence="2" id="KW-1185">Reference proteome</keyword>
<reference evidence="1 2" key="1">
    <citation type="submission" date="2021-07" db="EMBL/GenBank/DDBJ databases">
        <title>Sphingomonas sp.</title>
        <authorList>
            <person name="Feng G."/>
            <person name="Li J."/>
            <person name="Pan M."/>
        </authorList>
    </citation>
    <scope>NUCLEOTIDE SEQUENCE [LARGE SCALE GENOMIC DNA]</scope>
    <source>
        <strain evidence="1 2">RRHST34</strain>
    </source>
</reference>
<evidence type="ECO:0000313" key="2">
    <source>
        <dbReference type="Proteomes" id="UP000759103"/>
    </source>
</evidence>
<gene>
    <name evidence="1" type="ORF">KZ820_06665</name>
</gene>
<evidence type="ECO:0000313" key="1">
    <source>
        <dbReference type="EMBL" id="MBW6530412.1"/>
    </source>
</evidence>
<dbReference type="EMBL" id="JAHXZN010000001">
    <property type="protein sequence ID" value="MBW6530412.1"/>
    <property type="molecule type" value="Genomic_DNA"/>
</dbReference>
<name>A0ABS7BLR8_9SPHN</name>
<proteinExistence type="predicted"/>
<sequence>MNEQAAFDAMMHEVCVEKGWCGSVVGGEPRHVTDYLPASGEVTADQFVMWLFAADGIDLSDDPAKWQAHYDDLRESFVRHMGGDKAQVERFKWNGS</sequence>
<organism evidence="1 2">
    <name type="scientific">Sphingomonas citri</name>
    <dbReference type="NCBI Taxonomy" id="2862499"/>
    <lineage>
        <taxon>Bacteria</taxon>
        <taxon>Pseudomonadati</taxon>
        <taxon>Pseudomonadota</taxon>
        <taxon>Alphaproteobacteria</taxon>
        <taxon>Sphingomonadales</taxon>
        <taxon>Sphingomonadaceae</taxon>
        <taxon>Sphingomonas</taxon>
    </lineage>
</organism>
<protein>
    <submittedName>
        <fullName evidence="1">Uncharacterized protein</fullName>
    </submittedName>
</protein>
<dbReference type="Proteomes" id="UP000759103">
    <property type="component" value="Unassembled WGS sequence"/>
</dbReference>
<comment type="caution">
    <text evidence="1">The sequence shown here is derived from an EMBL/GenBank/DDBJ whole genome shotgun (WGS) entry which is preliminary data.</text>
</comment>